<organism evidence="1 2">
    <name type="scientific">Homarus americanus</name>
    <name type="common">American lobster</name>
    <dbReference type="NCBI Taxonomy" id="6706"/>
    <lineage>
        <taxon>Eukaryota</taxon>
        <taxon>Metazoa</taxon>
        <taxon>Ecdysozoa</taxon>
        <taxon>Arthropoda</taxon>
        <taxon>Crustacea</taxon>
        <taxon>Multicrustacea</taxon>
        <taxon>Malacostraca</taxon>
        <taxon>Eumalacostraca</taxon>
        <taxon>Eucarida</taxon>
        <taxon>Decapoda</taxon>
        <taxon>Pleocyemata</taxon>
        <taxon>Astacidea</taxon>
        <taxon>Nephropoidea</taxon>
        <taxon>Nephropidae</taxon>
        <taxon>Homarus</taxon>
    </lineage>
</organism>
<sequence>MHLADHFRPAEQAEFETSGRKHMFSYFKTLTAFISKQQNWRQIVNFGNIAMFENSGGVMD</sequence>
<dbReference type="AlphaFoldDB" id="A0A8J5MKS2"/>
<gene>
    <name evidence="1" type="ORF">Hamer_G028631</name>
</gene>
<keyword evidence="2" id="KW-1185">Reference proteome</keyword>
<protein>
    <submittedName>
        <fullName evidence="1">Uncharacterized protein</fullName>
    </submittedName>
</protein>
<evidence type="ECO:0000313" key="1">
    <source>
        <dbReference type="EMBL" id="KAG7154852.1"/>
    </source>
</evidence>
<dbReference type="Proteomes" id="UP000747542">
    <property type="component" value="Unassembled WGS sequence"/>
</dbReference>
<reference evidence="1" key="1">
    <citation type="journal article" date="2021" name="Sci. Adv.">
        <title>The American lobster genome reveals insights on longevity, neural, and immune adaptations.</title>
        <authorList>
            <person name="Polinski J.M."/>
            <person name="Zimin A.V."/>
            <person name="Clark K.F."/>
            <person name="Kohn A.B."/>
            <person name="Sadowski N."/>
            <person name="Timp W."/>
            <person name="Ptitsyn A."/>
            <person name="Khanna P."/>
            <person name="Romanova D.Y."/>
            <person name="Williams P."/>
            <person name="Greenwood S.J."/>
            <person name="Moroz L.L."/>
            <person name="Walt D.R."/>
            <person name="Bodnar A.G."/>
        </authorList>
    </citation>
    <scope>NUCLEOTIDE SEQUENCE</scope>
    <source>
        <strain evidence="1">GMGI-L3</strain>
    </source>
</reference>
<comment type="caution">
    <text evidence="1">The sequence shown here is derived from an EMBL/GenBank/DDBJ whole genome shotgun (WGS) entry which is preliminary data.</text>
</comment>
<proteinExistence type="predicted"/>
<dbReference type="EMBL" id="JAHLQT010043656">
    <property type="protein sequence ID" value="KAG7154852.1"/>
    <property type="molecule type" value="Genomic_DNA"/>
</dbReference>
<accession>A0A8J5MKS2</accession>
<name>A0A8J5MKS2_HOMAM</name>
<evidence type="ECO:0000313" key="2">
    <source>
        <dbReference type="Proteomes" id="UP000747542"/>
    </source>
</evidence>